<dbReference type="Pfam" id="PF13279">
    <property type="entry name" value="4HBT_2"/>
    <property type="match status" value="1"/>
</dbReference>
<dbReference type="RefSeq" id="WP_120192562.1">
    <property type="nucleotide sequence ID" value="NZ_RAPK01000007.1"/>
</dbReference>
<dbReference type="InterPro" id="IPR029069">
    <property type="entry name" value="HotDog_dom_sf"/>
</dbReference>
<dbReference type="OrthoDB" id="9799036at2"/>
<keyword evidence="2" id="KW-1185">Reference proteome</keyword>
<comment type="caution">
    <text evidence="1">The sequence shown here is derived from an EMBL/GenBank/DDBJ whole genome shotgun (WGS) entry which is preliminary data.</text>
</comment>
<dbReference type="PANTHER" id="PTHR31793">
    <property type="entry name" value="4-HYDROXYBENZOYL-COA THIOESTERASE FAMILY MEMBER"/>
    <property type="match status" value="1"/>
</dbReference>
<accession>A0A419V766</accession>
<dbReference type="SUPFAM" id="SSF54637">
    <property type="entry name" value="Thioesterase/thiol ester dehydrase-isomerase"/>
    <property type="match status" value="1"/>
</dbReference>
<evidence type="ECO:0000313" key="1">
    <source>
        <dbReference type="EMBL" id="RKD75701.1"/>
    </source>
</evidence>
<dbReference type="Proteomes" id="UP000285120">
    <property type="component" value="Unassembled WGS sequence"/>
</dbReference>
<name>A0A419V766_9BACL</name>
<dbReference type="CDD" id="cd00586">
    <property type="entry name" value="4HBT"/>
    <property type="match status" value="1"/>
</dbReference>
<sequence length="150" mass="17350">MGTPSYIGDWTEWEKDFSFYNETKVRFSETDAFGHLNNTNAFVYFEEVRLEFFKKAGLMQQWLAPDSEKMIVVADMHCDYIKQVYFDESLNIYMKIARIGNSSADVHYLVKNKNGENCLTGRGAVVQISKETGSSLPWSDDDKERMNSLQ</sequence>
<reference evidence="1 2" key="1">
    <citation type="submission" date="2018-09" db="EMBL/GenBank/DDBJ databases">
        <title>Genomic Encyclopedia of Archaeal and Bacterial Type Strains, Phase II (KMG-II): from individual species to whole genera.</title>
        <authorList>
            <person name="Goeker M."/>
        </authorList>
    </citation>
    <scope>NUCLEOTIDE SEQUENCE [LARGE SCALE GENOMIC DNA]</scope>
    <source>
        <strain evidence="1 2">DSM 17008</strain>
    </source>
</reference>
<dbReference type="InterPro" id="IPR050563">
    <property type="entry name" value="4-hydroxybenzoyl-CoA_TE"/>
</dbReference>
<proteinExistence type="predicted"/>
<evidence type="ECO:0000313" key="2">
    <source>
        <dbReference type="Proteomes" id="UP000285120"/>
    </source>
</evidence>
<protein>
    <submittedName>
        <fullName evidence="1">Acyl-CoA thioester hydrolase</fullName>
    </submittedName>
</protein>
<dbReference type="EMBL" id="RAPK01000007">
    <property type="protein sequence ID" value="RKD75701.1"/>
    <property type="molecule type" value="Genomic_DNA"/>
</dbReference>
<gene>
    <name evidence="1" type="ORF">ATL39_1403</name>
</gene>
<dbReference type="GO" id="GO:0047617">
    <property type="term" value="F:fatty acyl-CoA hydrolase activity"/>
    <property type="evidence" value="ECO:0007669"/>
    <property type="project" value="TreeGrafter"/>
</dbReference>
<organism evidence="1 2">
    <name type="scientific">Sinobaca qinghaiensis</name>
    <dbReference type="NCBI Taxonomy" id="342944"/>
    <lineage>
        <taxon>Bacteria</taxon>
        <taxon>Bacillati</taxon>
        <taxon>Bacillota</taxon>
        <taxon>Bacilli</taxon>
        <taxon>Bacillales</taxon>
        <taxon>Sporolactobacillaceae</taxon>
        <taxon>Sinobaca</taxon>
    </lineage>
</organism>
<keyword evidence="1" id="KW-0378">Hydrolase</keyword>
<dbReference type="AlphaFoldDB" id="A0A419V766"/>
<dbReference type="PANTHER" id="PTHR31793:SF24">
    <property type="entry name" value="LONG-CHAIN ACYL-COA THIOESTERASE FADM"/>
    <property type="match status" value="1"/>
</dbReference>
<dbReference type="Gene3D" id="3.10.129.10">
    <property type="entry name" value="Hotdog Thioesterase"/>
    <property type="match status" value="1"/>
</dbReference>